<evidence type="ECO:0000313" key="1">
    <source>
        <dbReference type="EMBL" id="PON21439.1"/>
    </source>
</evidence>
<sequence length="329" mass="37476">MPAIATQPGPVGIYTYFAPQAPAAAPTELRTKFKHPGHPEPHNCFLTLSQTDQRVSAASGGTFFFGLHHYTARVACEILTGNISRNGFFALDRNGVSAVETGWEDLLTEAEYYYIIPGYPSYPIVASFQDWIFPHEDLDSIWPEEPILRVHRTPYVCNFTGTPLCERALLVPIAEEPWYGINRMESTIGFSHQQDLNSPMRDDANVIHLRPDLIIPFRRASFAIVPKSTPYGMRYVMTVLLNHPSGAWSTFNGRVAHRFTNGSKHHLFARFAWAIFEHANPWIGLGIWRVVLRRFRDPATESWLYRREFIQLIIPGHSTLTHNQQETGR</sequence>
<dbReference type="Proteomes" id="UP000054821">
    <property type="component" value="Unassembled WGS sequence"/>
</dbReference>
<accession>A0A2P4ZAW2</accession>
<organism evidence="1 2">
    <name type="scientific">Trichoderma gamsii</name>
    <dbReference type="NCBI Taxonomy" id="398673"/>
    <lineage>
        <taxon>Eukaryota</taxon>
        <taxon>Fungi</taxon>
        <taxon>Dikarya</taxon>
        <taxon>Ascomycota</taxon>
        <taxon>Pezizomycotina</taxon>
        <taxon>Sordariomycetes</taxon>
        <taxon>Hypocreomycetidae</taxon>
        <taxon>Hypocreales</taxon>
        <taxon>Hypocreaceae</taxon>
        <taxon>Trichoderma</taxon>
    </lineage>
</organism>
<dbReference type="GeneID" id="29987711"/>
<proteinExistence type="predicted"/>
<reference evidence="1 2" key="1">
    <citation type="journal article" date="2016" name="Genome Announc.">
        <title>Draft Whole-Genome Sequence of Trichoderma gamsii T6085, a Promising Biocontrol Agent of Fusarium Head Blight on Wheat.</title>
        <authorList>
            <person name="Baroncelli R."/>
            <person name="Zapparata A."/>
            <person name="Piaggeschi G."/>
            <person name="Sarrocco S."/>
            <person name="Vannacci G."/>
        </authorList>
    </citation>
    <scope>NUCLEOTIDE SEQUENCE [LARGE SCALE GENOMIC DNA]</scope>
    <source>
        <strain evidence="1 2">T6085</strain>
    </source>
</reference>
<evidence type="ECO:0000313" key="2">
    <source>
        <dbReference type="Proteomes" id="UP000054821"/>
    </source>
</evidence>
<dbReference type="EMBL" id="JPDN02000050">
    <property type="protein sequence ID" value="PON21439.1"/>
    <property type="molecule type" value="Genomic_DNA"/>
</dbReference>
<gene>
    <name evidence="1" type="ORF">TGAM01_v209740</name>
</gene>
<dbReference type="AlphaFoldDB" id="A0A2P4ZAW2"/>
<dbReference type="RefSeq" id="XP_018659113.1">
    <property type="nucleotide sequence ID" value="XM_018807628.1"/>
</dbReference>
<protein>
    <submittedName>
        <fullName evidence="1">Uncharacterized protein</fullName>
    </submittedName>
</protein>
<comment type="caution">
    <text evidence="1">The sequence shown here is derived from an EMBL/GenBank/DDBJ whole genome shotgun (WGS) entry which is preliminary data.</text>
</comment>
<name>A0A2P4ZAW2_9HYPO</name>
<keyword evidence="2" id="KW-1185">Reference proteome</keyword>